<dbReference type="GO" id="GO:0003723">
    <property type="term" value="F:RNA binding"/>
    <property type="evidence" value="ECO:0007669"/>
    <property type="project" value="UniProtKB-UniRule"/>
</dbReference>
<dbReference type="PROSITE" id="PS50102">
    <property type="entry name" value="RRM"/>
    <property type="match status" value="1"/>
</dbReference>
<sequence length="350" mass="37592">ATVSSVGYRIPLKMSTEEIARASKDNLLNSLMVTHNLTLHSQSPGDFLIHRMNGVLRAVIDANFGASSLEQVGALYAAIGEAQAQMVDTGHSIALLHLSRSFAVVLEEAVRERDQRVGSNTNNIGGGWGQEAAKDSWQIPVAGSGPVPSIYGRPPISISGSAAPTPLMGFGAPAPAKPTVMNEATREAARAARIEREQKKDYSEAAIKGRVTVYKIPMALGEKEMRSHFTEIGGPIFECSYPYEKSGKHKGFALLQFADNERADAVVAQLNGSVLGGAEITVERAKYWFKRDPPPAFRSRSGSVADAVASAFRPTTSNLDNDANTFEVEKPNSDDSDDDSTENDTDPGVW</sequence>
<dbReference type="InterPro" id="IPR050441">
    <property type="entry name" value="RBM"/>
</dbReference>
<dbReference type="SMART" id="SM00360">
    <property type="entry name" value="RRM"/>
    <property type="match status" value="1"/>
</dbReference>
<evidence type="ECO:0000256" key="1">
    <source>
        <dbReference type="PROSITE-ProRule" id="PRU00176"/>
    </source>
</evidence>
<proteinExistence type="predicted"/>
<feature type="compositionally biased region" description="Polar residues" evidence="2">
    <location>
        <begin position="313"/>
        <end position="324"/>
    </location>
</feature>
<evidence type="ECO:0000313" key="5">
    <source>
        <dbReference type="Proteomes" id="UP001432027"/>
    </source>
</evidence>
<dbReference type="AlphaFoldDB" id="A0AAV5U536"/>
<name>A0AAV5U536_9BILA</name>
<gene>
    <name evidence="4" type="ORF">PENTCL1PPCAC_24128</name>
</gene>
<feature type="compositionally biased region" description="Acidic residues" evidence="2">
    <location>
        <begin position="334"/>
        <end position="350"/>
    </location>
</feature>
<feature type="domain" description="RRM" evidence="3">
    <location>
        <begin position="209"/>
        <end position="287"/>
    </location>
</feature>
<keyword evidence="1" id="KW-0694">RNA-binding</keyword>
<dbReference type="CDD" id="cd00590">
    <property type="entry name" value="RRM_SF"/>
    <property type="match status" value="1"/>
</dbReference>
<dbReference type="InterPro" id="IPR012677">
    <property type="entry name" value="Nucleotide-bd_a/b_plait_sf"/>
</dbReference>
<dbReference type="InterPro" id="IPR035979">
    <property type="entry name" value="RBD_domain_sf"/>
</dbReference>
<dbReference type="SUPFAM" id="SSF54928">
    <property type="entry name" value="RNA-binding domain, RBD"/>
    <property type="match status" value="1"/>
</dbReference>
<dbReference type="EMBL" id="BTSX01000005">
    <property type="protein sequence ID" value="GMT01954.1"/>
    <property type="molecule type" value="Genomic_DNA"/>
</dbReference>
<organism evidence="4 5">
    <name type="scientific">Pristionchus entomophagus</name>
    <dbReference type="NCBI Taxonomy" id="358040"/>
    <lineage>
        <taxon>Eukaryota</taxon>
        <taxon>Metazoa</taxon>
        <taxon>Ecdysozoa</taxon>
        <taxon>Nematoda</taxon>
        <taxon>Chromadorea</taxon>
        <taxon>Rhabditida</taxon>
        <taxon>Rhabditina</taxon>
        <taxon>Diplogasteromorpha</taxon>
        <taxon>Diplogasteroidea</taxon>
        <taxon>Neodiplogasteridae</taxon>
        <taxon>Pristionchus</taxon>
    </lineage>
</organism>
<evidence type="ECO:0000259" key="3">
    <source>
        <dbReference type="PROSITE" id="PS50102"/>
    </source>
</evidence>
<dbReference type="Proteomes" id="UP001432027">
    <property type="component" value="Unassembled WGS sequence"/>
</dbReference>
<evidence type="ECO:0000256" key="2">
    <source>
        <dbReference type="SAM" id="MobiDB-lite"/>
    </source>
</evidence>
<dbReference type="InterPro" id="IPR000504">
    <property type="entry name" value="RRM_dom"/>
</dbReference>
<comment type="caution">
    <text evidence="4">The sequence shown here is derived from an EMBL/GenBank/DDBJ whole genome shotgun (WGS) entry which is preliminary data.</text>
</comment>
<dbReference type="Gene3D" id="3.30.70.330">
    <property type="match status" value="1"/>
</dbReference>
<feature type="non-terminal residue" evidence="4">
    <location>
        <position position="1"/>
    </location>
</feature>
<protein>
    <recommendedName>
        <fullName evidence="3">RRM domain-containing protein</fullName>
    </recommendedName>
</protein>
<dbReference type="Pfam" id="PF00076">
    <property type="entry name" value="RRM_1"/>
    <property type="match status" value="1"/>
</dbReference>
<feature type="region of interest" description="Disordered" evidence="2">
    <location>
        <begin position="312"/>
        <end position="350"/>
    </location>
</feature>
<dbReference type="PANTHER" id="PTHR48034">
    <property type="entry name" value="TRANSFORMER-2 SEX-DETERMINING PROTEIN-RELATED"/>
    <property type="match status" value="1"/>
</dbReference>
<evidence type="ECO:0000313" key="4">
    <source>
        <dbReference type="EMBL" id="GMT01954.1"/>
    </source>
</evidence>
<reference evidence="4" key="1">
    <citation type="submission" date="2023-10" db="EMBL/GenBank/DDBJ databases">
        <title>Genome assembly of Pristionchus species.</title>
        <authorList>
            <person name="Yoshida K."/>
            <person name="Sommer R.J."/>
        </authorList>
    </citation>
    <scope>NUCLEOTIDE SEQUENCE</scope>
    <source>
        <strain evidence="4">RS0144</strain>
    </source>
</reference>
<keyword evidence="5" id="KW-1185">Reference proteome</keyword>
<accession>A0AAV5U536</accession>